<evidence type="ECO:0000256" key="2">
    <source>
        <dbReference type="SAM" id="SignalP"/>
    </source>
</evidence>
<reference evidence="4" key="1">
    <citation type="journal article" date="2019" name="Int. J. Syst. Evol. Microbiol.">
        <title>The Global Catalogue of Microorganisms (GCM) 10K type strain sequencing project: providing services to taxonomists for standard genome sequencing and annotation.</title>
        <authorList>
            <consortium name="The Broad Institute Genomics Platform"/>
            <consortium name="The Broad Institute Genome Sequencing Center for Infectious Disease"/>
            <person name="Wu L."/>
            <person name="Ma J."/>
        </authorList>
    </citation>
    <scope>NUCLEOTIDE SEQUENCE [LARGE SCALE GENOMIC DNA]</scope>
    <source>
        <strain evidence="4">CCM 8897</strain>
    </source>
</reference>
<name>A0ABW1ULS7_9LACO</name>
<dbReference type="Pfam" id="PF13416">
    <property type="entry name" value="SBP_bac_8"/>
    <property type="match status" value="1"/>
</dbReference>
<feature type="signal peptide" evidence="2">
    <location>
        <begin position="1"/>
        <end position="24"/>
    </location>
</feature>
<organism evidence="3 4">
    <name type="scientific">Lapidilactobacillus achengensis</name>
    <dbReference type="NCBI Taxonomy" id="2486000"/>
    <lineage>
        <taxon>Bacteria</taxon>
        <taxon>Bacillati</taxon>
        <taxon>Bacillota</taxon>
        <taxon>Bacilli</taxon>
        <taxon>Lactobacillales</taxon>
        <taxon>Lactobacillaceae</taxon>
        <taxon>Lapidilactobacillus</taxon>
    </lineage>
</organism>
<dbReference type="InterPro" id="IPR006059">
    <property type="entry name" value="SBP"/>
</dbReference>
<evidence type="ECO:0000256" key="1">
    <source>
        <dbReference type="ARBA" id="ARBA00022729"/>
    </source>
</evidence>
<dbReference type="PANTHER" id="PTHR30006">
    <property type="entry name" value="THIAMINE-BINDING PERIPLASMIC PROTEIN-RELATED"/>
    <property type="match status" value="1"/>
</dbReference>
<feature type="chain" id="PRO_5046872130" evidence="2">
    <location>
        <begin position="25"/>
        <end position="356"/>
    </location>
</feature>
<protein>
    <submittedName>
        <fullName evidence="3">Extracellular solute-binding protein</fullName>
    </submittedName>
</protein>
<dbReference type="RefSeq" id="WP_125601007.1">
    <property type="nucleotide sequence ID" value="NZ_JBHSSM010000014.1"/>
</dbReference>
<keyword evidence="4" id="KW-1185">Reference proteome</keyword>
<dbReference type="Proteomes" id="UP001596310">
    <property type="component" value="Unassembled WGS sequence"/>
</dbReference>
<accession>A0ABW1ULS7</accession>
<proteinExistence type="predicted"/>
<evidence type="ECO:0000313" key="3">
    <source>
        <dbReference type="EMBL" id="MFC6314884.1"/>
    </source>
</evidence>
<gene>
    <name evidence="3" type="ORF">ACFQHW_04780</name>
</gene>
<keyword evidence="1 2" id="KW-0732">Signal</keyword>
<sequence>MKMGLKFAAVAVTALMLLAGCANNKVKGKASGGHKKDEKIVVYSNSVANGRGDFLKEKAKEKGFDLEIVDLGGNDLLNRVMAEKDAPIADVVFGMNQMMFNKVEKTGILETYQPKWLDQVDPALVNKQHKFSPLQEQRVFMVYDAKKIKAADAVKDWQQLANDKSLKGKYIVPKGLGGATANAVVYNILMNYQDKSAKMGISKEGFEVLNKFFKNGTNATDGQSEVGEIANGVADYAYTWLSNVPLLEDKLGIKLGIVNPPYGVPQTVEQVGIIKKDKMKSQAKDFVDFLGSAELQRGWSEKFGSAPVNKEAQSSVNPSIKKILETTTPQANDYDFISQHLDAWTEYIELNLLGAK</sequence>
<dbReference type="PROSITE" id="PS51257">
    <property type="entry name" value="PROKAR_LIPOPROTEIN"/>
    <property type="match status" value="1"/>
</dbReference>
<dbReference type="Gene3D" id="3.40.190.10">
    <property type="entry name" value="Periplasmic binding protein-like II"/>
    <property type="match status" value="2"/>
</dbReference>
<evidence type="ECO:0000313" key="4">
    <source>
        <dbReference type="Proteomes" id="UP001596310"/>
    </source>
</evidence>
<comment type="caution">
    <text evidence="3">The sequence shown here is derived from an EMBL/GenBank/DDBJ whole genome shotgun (WGS) entry which is preliminary data.</text>
</comment>
<dbReference type="SUPFAM" id="SSF53850">
    <property type="entry name" value="Periplasmic binding protein-like II"/>
    <property type="match status" value="1"/>
</dbReference>
<dbReference type="PANTHER" id="PTHR30006:SF2">
    <property type="entry name" value="ABC TRANSPORTER SUBSTRATE-BINDING PROTEIN"/>
    <property type="match status" value="1"/>
</dbReference>
<dbReference type="EMBL" id="JBHSSM010000014">
    <property type="protein sequence ID" value="MFC6314884.1"/>
    <property type="molecule type" value="Genomic_DNA"/>
</dbReference>